<proteinExistence type="predicted"/>
<dbReference type="AlphaFoldDB" id="A0A2T8IBM2"/>
<feature type="region of interest" description="Disordered" evidence="1">
    <location>
        <begin position="50"/>
        <end position="76"/>
    </location>
</feature>
<evidence type="ECO:0000313" key="2">
    <source>
        <dbReference type="EMBL" id="PVH35066.1"/>
    </source>
</evidence>
<reference evidence="2" key="1">
    <citation type="submission" date="2018-04" db="EMBL/GenBank/DDBJ databases">
        <title>WGS assembly of Panicum hallii.</title>
        <authorList>
            <person name="Lovell J."/>
            <person name="Jenkins J."/>
            <person name="Lowry D."/>
            <person name="Mamidi S."/>
            <person name="Sreedasyam A."/>
            <person name="Weng X."/>
            <person name="Barry K."/>
            <person name="Bonette J."/>
            <person name="Campitelli B."/>
            <person name="Daum C."/>
            <person name="Gordon S."/>
            <person name="Gould B."/>
            <person name="Lipzen A."/>
            <person name="Macqueen A."/>
            <person name="Palacio-Mejia J."/>
            <person name="Plott C."/>
            <person name="Shakirov E."/>
            <person name="Shu S."/>
            <person name="Yoshinaga Y."/>
            <person name="Zane M."/>
            <person name="Rokhsar D."/>
            <person name="Grimwood J."/>
            <person name="Schmutz J."/>
            <person name="Juenger T."/>
        </authorList>
    </citation>
    <scope>NUCLEOTIDE SEQUENCE [LARGE SCALE GENOMIC DNA]</scope>
    <source>
        <strain evidence="2">FIL2</strain>
    </source>
</reference>
<name>A0A2T8IBM2_9POAL</name>
<dbReference type="EMBL" id="CM008052">
    <property type="protein sequence ID" value="PVH35066.1"/>
    <property type="molecule type" value="Genomic_DNA"/>
</dbReference>
<evidence type="ECO:0000256" key="1">
    <source>
        <dbReference type="SAM" id="MobiDB-lite"/>
    </source>
</evidence>
<sequence>MVDEFHCSTVLRPQALIAEDPTKHGEGPRALAWVAGAPNRRLATQHENWLGAEGGKRRPGAEGAEARSSGVAEGRGAAAFSLRKENGREETDGVDAFSRGRHGMLFPVDVQSFNAILQDSKISVVFSGRRDLSML</sequence>
<organism evidence="2">
    <name type="scientific">Panicum hallii</name>
    <dbReference type="NCBI Taxonomy" id="206008"/>
    <lineage>
        <taxon>Eukaryota</taxon>
        <taxon>Viridiplantae</taxon>
        <taxon>Streptophyta</taxon>
        <taxon>Embryophyta</taxon>
        <taxon>Tracheophyta</taxon>
        <taxon>Spermatophyta</taxon>
        <taxon>Magnoliopsida</taxon>
        <taxon>Liliopsida</taxon>
        <taxon>Poales</taxon>
        <taxon>Poaceae</taxon>
        <taxon>PACMAD clade</taxon>
        <taxon>Panicoideae</taxon>
        <taxon>Panicodae</taxon>
        <taxon>Paniceae</taxon>
        <taxon>Panicinae</taxon>
        <taxon>Panicum</taxon>
        <taxon>Panicum sect. Panicum</taxon>
    </lineage>
</organism>
<protein>
    <submittedName>
        <fullName evidence="2">Uncharacterized protein</fullName>
    </submittedName>
</protein>
<dbReference type="Gramene" id="PVH35066">
    <property type="protein sequence ID" value="PVH35066"/>
    <property type="gene ID" value="PAHAL_7G097500"/>
</dbReference>
<dbReference type="Proteomes" id="UP000243499">
    <property type="component" value="Chromosome 7"/>
</dbReference>
<gene>
    <name evidence="2" type="ORF">PAHAL_7G097500</name>
</gene>
<accession>A0A2T8IBM2</accession>